<dbReference type="PRINTS" id="PR00420">
    <property type="entry name" value="RNGMNOXGNASE"/>
</dbReference>
<gene>
    <name evidence="5" type="ORF">ED208_02185</name>
</gene>
<dbReference type="PANTHER" id="PTHR42685:SF22">
    <property type="entry name" value="CONDITIONED MEDIUM FACTOR RECEPTOR 1"/>
    <property type="match status" value="1"/>
</dbReference>
<dbReference type="Pfam" id="PF22578">
    <property type="entry name" value="GGR_cat"/>
    <property type="match status" value="1"/>
</dbReference>
<dbReference type="Proteomes" id="UP000282106">
    <property type="component" value="Unassembled WGS sequence"/>
</dbReference>
<comment type="caution">
    <text evidence="5">The sequence shown here is derived from an EMBL/GenBank/DDBJ whole genome shotgun (WGS) entry which is preliminary data.</text>
</comment>
<protein>
    <recommendedName>
        <fullName evidence="2">Protein CbrA</fullName>
    </recommendedName>
</protein>
<evidence type="ECO:0000256" key="2">
    <source>
        <dbReference type="ARBA" id="ARBA00040363"/>
    </source>
</evidence>
<dbReference type="InterPro" id="IPR002938">
    <property type="entry name" value="FAD-bd"/>
</dbReference>
<dbReference type="InterPro" id="IPR011777">
    <property type="entry name" value="Geranylgeranyl_Rdtase_fam"/>
</dbReference>
<dbReference type="Gene3D" id="3.50.50.60">
    <property type="entry name" value="FAD/NAD(P)-binding domain"/>
    <property type="match status" value="1"/>
</dbReference>
<comment type="similarity">
    <text evidence="1">Belongs to the CbrA family.</text>
</comment>
<dbReference type="Pfam" id="PF01494">
    <property type="entry name" value="FAD_binding_3"/>
    <property type="match status" value="1"/>
</dbReference>
<evidence type="ECO:0000256" key="1">
    <source>
        <dbReference type="ARBA" id="ARBA00038079"/>
    </source>
</evidence>
<dbReference type="InterPro" id="IPR050407">
    <property type="entry name" value="Geranylgeranyl_reductase"/>
</dbReference>
<reference evidence="5 6" key="1">
    <citation type="submission" date="2018-10" db="EMBL/GenBank/DDBJ databases">
        <authorList>
            <person name="Chen W.-M."/>
        </authorList>
    </citation>
    <scope>NUCLEOTIDE SEQUENCE [LARGE SCALE GENOMIC DNA]</scope>
    <source>
        <strain evidence="5 6">THS-13</strain>
    </source>
</reference>
<dbReference type="GO" id="GO:0016628">
    <property type="term" value="F:oxidoreductase activity, acting on the CH-CH group of donors, NAD or NADP as acceptor"/>
    <property type="evidence" value="ECO:0007669"/>
    <property type="project" value="InterPro"/>
</dbReference>
<feature type="domain" description="Digeranylgeranylglycerophospholipid reductase catalytic" evidence="4">
    <location>
        <begin position="181"/>
        <end position="246"/>
    </location>
</feature>
<keyword evidence="6" id="KW-1185">Reference proteome</keyword>
<dbReference type="RefSeq" id="WP_123210208.1">
    <property type="nucleotide sequence ID" value="NZ_RJVO01000001.1"/>
</dbReference>
<dbReference type="NCBIfam" id="TIGR02032">
    <property type="entry name" value="GG-red-SF"/>
    <property type="match status" value="1"/>
</dbReference>
<name>A0A3N0VKR2_9GAMM</name>
<dbReference type="PANTHER" id="PTHR42685">
    <property type="entry name" value="GERANYLGERANYL DIPHOSPHATE REDUCTASE"/>
    <property type="match status" value="1"/>
</dbReference>
<dbReference type="InterPro" id="IPR036188">
    <property type="entry name" value="FAD/NAD-bd_sf"/>
</dbReference>
<dbReference type="InParanoid" id="A0A3N0VKR2"/>
<evidence type="ECO:0000259" key="3">
    <source>
        <dbReference type="Pfam" id="PF01494"/>
    </source>
</evidence>
<dbReference type="InterPro" id="IPR054715">
    <property type="entry name" value="GGR_cat"/>
</dbReference>
<organism evidence="5 6">
    <name type="scientific">Stagnimonas aquatica</name>
    <dbReference type="NCBI Taxonomy" id="2689987"/>
    <lineage>
        <taxon>Bacteria</taxon>
        <taxon>Pseudomonadati</taxon>
        <taxon>Pseudomonadota</taxon>
        <taxon>Gammaproteobacteria</taxon>
        <taxon>Nevskiales</taxon>
        <taxon>Nevskiaceae</taxon>
        <taxon>Stagnimonas</taxon>
    </lineage>
</organism>
<proteinExistence type="inferred from homology"/>
<dbReference type="AlphaFoldDB" id="A0A3N0VKR2"/>
<sequence length="403" mass="44052">MTAAGMHDLAVIGAGPAGAATAFHAARAGLRVVLLDMARFPRDKICGDGLTVRAVAELQALGVEPEVRRQAALIRRFELSAPLGRVQSKLGGAGETDYAYVLPRLKLDPLLVQAAVGAGAELREQHALETWETADNHLRLRLKTPDGERSLDARYAVLACGAHLGPLMRMRLLTRKPAVMVAVRQYYENYQSDDDLWRLQFRRETAPGYGWVFPAGPGLANVGVALYANRDHARPAEWLEQYRRRTAAPLLRGALPLGQARSFPLRTDFLRAPLTAPRVLITGEAAGLVNPLTGEGIDYALESGRIAAEQARTLLERGGDGSAHAAALQARYADLFRLSEGLRDWCTTPVGISLLTLAAHWRPELKLRLIRVLFGGEVIQGRPTARRLLRRLLWPSRRGGTAA</sequence>
<dbReference type="GO" id="GO:0071949">
    <property type="term" value="F:FAD binding"/>
    <property type="evidence" value="ECO:0007669"/>
    <property type="project" value="InterPro"/>
</dbReference>
<evidence type="ECO:0000259" key="4">
    <source>
        <dbReference type="Pfam" id="PF22578"/>
    </source>
</evidence>
<feature type="domain" description="FAD-binding" evidence="3">
    <location>
        <begin position="8"/>
        <end position="163"/>
    </location>
</feature>
<dbReference type="SUPFAM" id="SSF51905">
    <property type="entry name" value="FAD/NAD(P)-binding domain"/>
    <property type="match status" value="1"/>
</dbReference>
<accession>A0A3N0VKR2</accession>
<evidence type="ECO:0000313" key="5">
    <source>
        <dbReference type="EMBL" id="ROH93353.1"/>
    </source>
</evidence>
<evidence type="ECO:0000313" key="6">
    <source>
        <dbReference type="Proteomes" id="UP000282106"/>
    </source>
</evidence>
<dbReference type="EMBL" id="RJVO01000001">
    <property type="protein sequence ID" value="ROH93353.1"/>
    <property type="molecule type" value="Genomic_DNA"/>
</dbReference>